<dbReference type="InterPro" id="IPR036396">
    <property type="entry name" value="Cyt_P450_sf"/>
</dbReference>
<dbReference type="CDD" id="cd11056">
    <property type="entry name" value="CYP6-like"/>
    <property type="match status" value="1"/>
</dbReference>
<evidence type="ECO:0000256" key="12">
    <source>
        <dbReference type="ARBA" id="ARBA00023136"/>
    </source>
</evidence>
<dbReference type="GO" id="GO:0005789">
    <property type="term" value="C:endoplasmic reticulum membrane"/>
    <property type="evidence" value="ECO:0007669"/>
    <property type="project" value="UniProtKB-SubCell"/>
</dbReference>
<evidence type="ECO:0000256" key="5">
    <source>
        <dbReference type="ARBA" id="ARBA00022617"/>
    </source>
</evidence>
<evidence type="ECO:0000256" key="11">
    <source>
        <dbReference type="ARBA" id="ARBA00023033"/>
    </source>
</evidence>
<evidence type="ECO:0000256" key="13">
    <source>
        <dbReference type="PIRSR" id="PIRSR602401-1"/>
    </source>
</evidence>
<keyword evidence="10 13" id="KW-0408">Iron</keyword>
<dbReference type="InterPro" id="IPR001128">
    <property type="entry name" value="Cyt_P450"/>
</dbReference>
<keyword evidence="7" id="KW-0256">Endoplasmic reticulum</keyword>
<feature type="binding site" description="axial binding residue" evidence="13">
    <location>
        <position position="446"/>
    </location>
    <ligand>
        <name>heme</name>
        <dbReference type="ChEBI" id="CHEBI:30413"/>
    </ligand>
    <ligandPart>
        <name>Fe</name>
        <dbReference type="ChEBI" id="CHEBI:18248"/>
    </ligandPart>
</feature>
<dbReference type="GO" id="GO:0020037">
    <property type="term" value="F:heme binding"/>
    <property type="evidence" value="ECO:0007669"/>
    <property type="project" value="InterPro"/>
</dbReference>
<dbReference type="AlphaFoldDB" id="A0A411K6Y0"/>
<dbReference type="PANTHER" id="PTHR24292:SF104">
    <property type="entry name" value="CYTOCHROME P450 308A1-RELATED"/>
    <property type="match status" value="1"/>
</dbReference>
<evidence type="ECO:0000256" key="2">
    <source>
        <dbReference type="ARBA" id="ARBA00004174"/>
    </source>
</evidence>
<dbReference type="GO" id="GO:0016705">
    <property type="term" value="F:oxidoreductase activity, acting on paired donors, with incorporation or reduction of molecular oxygen"/>
    <property type="evidence" value="ECO:0007669"/>
    <property type="project" value="InterPro"/>
</dbReference>
<dbReference type="SUPFAM" id="SSF48264">
    <property type="entry name" value="Cytochrome P450"/>
    <property type="match status" value="1"/>
</dbReference>
<comment type="similarity">
    <text evidence="4 14">Belongs to the cytochrome P450 family.</text>
</comment>
<evidence type="ECO:0000256" key="9">
    <source>
        <dbReference type="ARBA" id="ARBA00023002"/>
    </source>
</evidence>
<dbReference type="InterPro" id="IPR050476">
    <property type="entry name" value="Insect_CytP450_Detox"/>
</dbReference>
<evidence type="ECO:0000256" key="10">
    <source>
        <dbReference type="ARBA" id="ARBA00023004"/>
    </source>
</evidence>
<evidence type="ECO:0000256" key="3">
    <source>
        <dbReference type="ARBA" id="ARBA00004406"/>
    </source>
</evidence>
<keyword evidence="15" id="KW-0812">Transmembrane</keyword>
<dbReference type="GO" id="GO:0005506">
    <property type="term" value="F:iron ion binding"/>
    <property type="evidence" value="ECO:0007669"/>
    <property type="project" value="InterPro"/>
</dbReference>
<evidence type="ECO:0000256" key="6">
    <source>
        <dbReference type="ARBA" id="ARBA00022723"/>
    </source>
</evidence>
<accession>A0A411K6Y0</accession>
<reference evidence="16" key="1">
    <citation type="journal article" date="2019" name="PLoS Genet.">
        <title>Genomic insights into neonicotinoid sensitivity in the solitary bee Osmia bicornis.</title>
        <authorList>
            <person name="Beadle K."/>
            <person name="Singh K.S."/>
            <person name="Troczka B.J."/>
            <person name="Randall E."/>
            <person name="Zaworra M."/>
            <person name="Zimmer C.T."/>
            <person name="Hayward A."/>
            <person name="Reid R."/>
            <person name="Kor L."/>
            <person name="Kohler M."/>
            <person name="Buer B."/>
            <person name="Nelson D.R."/>
            <person name="Williamson M.S."/>
            <person name="Davies T.G."/>
            <person name="Field L.M."/>
            <person name="Nauen R."/>
            <person name="Bass C."/>
        </authorList>
    </citation>
    <scope>NUCLEOTIDE SEQUENCE</scope>
</reference>
<dbReference type="PROSITE" id="PS00086">
    <property type="entry name" value="CYTOCHROME_P450"/>
    <property type="match status" value="1"/>
</dbReference>
<keyword evidence="9 14" id="KW-0560">Oxidoreductase</keyword>
<keyword evidence="6 13" id="KW-0479">Metal-binding</keyword>
<protein>
    <submittedName>
        <fullName evidence="16">Cytochrome P450 mono-oxygenase</fullName>
    </submittedName>
</protein>
<keyword evidence="12 15" id="KW-0472">Membrane</keyword>
<dbReference type="FunFam" id="1.10.630.10:FF:000042">
    <property type="entry name" value="Cytochrome P450"/>
    <property type="match status" value="1"/>
</dbReference>
<evidence type="ECO:0000313" key="16">
    <source>
        <dbReference type="EMBL" id="QBC73092.1"/>
    </source>
</evidence>
<evidence type="ECO:0000256" key="7">
    <source>
        <dbReference type="ARBA" id="ARBA00022824"/>
    </source>
</evidence>
<organism evidence="16">
    <name type="scientific">Osmia rufa</name>
    <name type="common">Red mason bee</name>
    <dbReference type="NCBI Taxonomy" id="1437190"/>
    <lineage>
        <taxon>Eukaryota</taxon>
        <taxon>Metazoa</taxon>
        <taxon>Ecdysozoa</taxon>
        <taxon>Arthropoda</taxon>
        <taxon>Hexapoda</taxon>
        <taxon>Insecta</taxon>
        <taxon>Pterygota</taxon>
        <taxon>Neoptera</taxon>
        <taxon>Endopterygota</taxon>
        <taxon>Hymenoptera</taxon>
        <taxon>Apocrita</taxon>
        <taxon>Aculeata</taxon>
        <taxon>Apoidea</taxon>
        <taxon>Anthophila</taxon>
        <taxon>Megachilidae</taxon>
        <taxon>Megachilinae</taxon>
        <taxon>Osmia</taxon>
    </lineage>
</organism>
<dbReference type="PRINTS" id="PR00385">
    <property type="entry name" value="P450"/>
</dbReference>
<evidence type="ECO:0000256" key="8">
    <source>
        <dbReference type="ARBA" id="ARBA00022848"/>
    </source>
</evidence>
<evidence type="ECO:0000256" key="15">
    <source>
        <dbReference type="SAM" id="Phobius"/>
    </source>
</evidence>
<dbReference type="PANTHER" id="PTHR24292">
    <property type="entry name" value="CYTOCHROME P450"/>
    <property type="match status" value="1"/>
</dbReference>
<dbReference type="GO" id="GO:0004497">
    <property type="term" value="F:monooxygenase activity"/>
    <property type="evidence" value="ECO:0007669"/>
    <property type="project" value="UniProtKB-KW"/>
</dbReference>
<dbReference type="InterPro" id="IPR017972">
    <property type="entry name" value="Cyt_P450_CS"/>
</dbReference>
<sequence length="501" mass="57721">MASTFFTLLVGAVLLFILYFINKYTYWKRRGVPTVKGVVPFAGNILPVLTLQSNFNDMHTKMYKDYKQYSMVGYYKLWTPVLIVREPQMVKTILQSNFSSFHKNALTVREDLDPLLVKNPFFTSGESWSRSRKRMTYAFSNVRLKSLFVTVNGVCKKFEDFLNRRLAFDDKYETELKHLFSKFTGEVVANAGLGIEGFCFEDTKHAGAFDIISEPIFEPSFFRAFENNALFITELRNLLRSKWIPKEFDAFFRNIVKENIEIRQKESTPRNDFLQVMIDLMKTSNENIDMEAITAEALSFYVDGFETSSITLSFIGYNLAAHPDVQEKLRQEITSKIAKYDGVLTFDALKEMTYMEQVMNESQRLYPALSALSKICTEKFELQGSDGLTLQVEPGTEIIIPHHGFQLDPQYWVDPEVFDPERFNEEKKQSIVKMTFLPFGEGPRMCVGMKMAMLQMKACLATLVGKYKFTLSPKTQIPLKMTPYHFLAAAQGGLWVHISKI</sequence>
<dbReference type="Pfam" id="PF00067">
    <property type="entry name" value="p450"/>
    <property type="match status" value="1"/>
</dbReference>
<evidence type="ECO:0000256" key="1">
    <source>
        <dbReference type="ARBA" id="ARBA00001971"/>
    </source>
</evidence>
<keyword evidence="5 13" id="KW-0349">Heme</keyword>
<dbReference type="EMBL" id="MH500617">
    <property type="protein sequence ID" value="QBC73092.1"/>
    <property type="molecule type" value="mRNA"/>
</dbReference>
<keyword evidence="15" id="KW-1133">Transmembrane helix</keyword>
<evidence type="ECO:0000256" key="14">
    <source>
        <dbReference type="RuleBase" id="RU000461"/>
    </source>
</evidence>
<dbReference type="InterPro" id="IPR002401">
    <property type="entry name" value="Cyt_P450_E_grp-I"/>
</dbReference>
<comment type="cofactor">
    <cofactor evidence="1 13">
        <name>heme</name>
        <dbReference type="ChEBI" id="CHEBI:30413"/>
    </cofactor>
</comment>
<evidence type="ECO:0000256" key="4">
    <source>
        <dbReference type="ARBA" id="ARBA00010617"/>
    </source>
</evidence>
<dbReference type="Gene3D" id="1.10.630.10">
    <property type="entry name" value="Cytochrome P450"/>
    <property type="match status" value="1"/>
</dbReference>
<comment type="subcellular location">
    <subcellularLocation>
        <location evidence="3">Endoplasmic reticulum membrane</location>
        <topology evidence="3">Peripheral membrane protein</topology>
    </subcellularLocation>
    <subcellularLocation>
        <location evidence="2">Microsome membrane</location>
        <topology evidence="2">Peripheral membrane protein</topology>
    </subcellularLocation>
</comment>
<dbReference type="PRINTS" id="PR00463">
    <property type="entry name" value="EP450I"/>
</dbReference>
<name>A0A411K6Y0_OSMRU</name>
<gene>
    <name evidence="16" type="primary">CYP336A36</name>
</gene>
<keyword evidence="8" id="KW-0492">Microsome</keyword>
<keyword evidence="11 14" id="KW-0503">Monooxygenase</keyword>
<feature type="transmembrane region" description="Helical" evidence="15">
    <location>
        <begin position="6"/>
        <end position="22"/>
    </location>
</feature>
<proteinExistence type="evidence at transcript level"/>